<gene>
    <name evidence="5" type="primary">birA</name>
    <name evidence="7" type="ORF">WMO63_04770</name>
</gene>
<dbReference type="InterPro" id="IPR003142">
    <property type="entry name" value="BPL_C"/>
</dbReference>
<dbReference type="SUPFAM" id="SSF55681">
    <property type="entry name" value="Class II aaRS and biotin synthetases"/>
    <property type="match status" value="1"/>
</dbReference>
<dbReference type="SUPFAM" id="SSF46785">
    <property type="entry name" value="Winged helix' DNA-binding domain"/>
    <property type="match status" value="1"/>
</dbReference>
<dbReference type="NCBIfam" id="TIGR00121">
    <property type="entry name" value="birA_ligase"/>
    <property type="match status" value="1"/>
</dbReference>
<dbReference type="Proteomes" id="UP001465426">
    <property type="component" value="Unassembled WGS sequence"/>
</dbReference>
<keyword evidence="5" id="KW-0805">Transcription regulation</keyword>
<dbReference type="SUPFAM" id="SSF50037">
    <property type="entry name" value="C-terminal domain of transcriptional repressors"/>
    <property type="match status" value="1"/>
</dbReference>
<keyword evidence="5" id="KW-0804">Transcription</keyword>
<evidence type="ECO:0000259" key="6">
    <source>
        <dbReference type="PROSITE" id="PS51733"/>
    </source>
</evidence>
<evidence type="ECO:0000313" key="8">
    <source>
        <dbReference type="Proteomes" id="UP001465426"/>
    </source>
</evidence>
<accession>A0ABV1EV73</accession>
<comment type="caution">
    <text evidence="5">Lacks conserved residue(s) required for the propagation of feature annotation.</text>
</comment>
<reference evidence="7 8" key="1">
    <citation type="submission" date="2024-03" db="EMBL/GenBank/DDBJ databases">
        <title>Human intestinal bacterial collection.</title>
        <authorList>
            <person name="Pauvert C."/>
            <person name="Hitch T.C.A."/>
            <person name="Clavel T."/>
        </authorList>
    </citation>
    <scope>NUCLEOTIDE SEQUENCE [LARGE SCALE GENOMIC DNA]</scope>
    <source>
        <strain evidence="7 8">CLA-SR-H024</strain>
    </source>
</reference>
<dbReference type="InterPro" id="IPR008988">
    <property type="entry name" value="Transcriptional_repressor_C"/>
</dbReference>
<evidence type="ECO:0000256" key="2">
    <source>
        <dbReference type="ARBA" id="ARBA00022741"/>
    </source>
</evidence>
<comment type="similarity">
    <text evidence="5">Belongs to the biotin--protein ligase family.</text>
</comment>
<dbReference type="InterPro" id="IPR030855">
    <property type="entry name" value="Bifunct_BirA"/>
</dbReference>
<keyword evidence="5" id="KW-0238">DNA-binding</keyword>
<evidence type="ECO:0000256" key="3">
    <source>
        <dbReference type="ARBA" id="ARBA00022840"/>
    </source>
</evidence>
<name>A0ABV1EV73_9BACI</name>
<keyword evidence="1 5" id="KW-0436">Ligase</keyword>
<proteinExistence type="inferred from homology"/>
<dbReference type="PROSITE" id="PS51733">
    <property type="entry name" value="BPL_LPL_CATALYTIC"/>
    <property type="match status" value="1"/>
</dbReference>
<dbReference type="Gene3D" id="2.30.30.100">
    <property type="match status" value="1"/>
</dbReference>
<comment type="caution">
    <text evidence="7">The sequence shown here is derived from an EMBL/GenBank/DDBJ whole genome shotgun (WGS) entry which is preliminary data.</text>
</comment>
<evidence type="ECO:0000313" key="7">
    <source>
        <dbReference type="EMBL" id="MEQ2464984.1"/>
    </source>
</evidence>
<protein>
    <recommendedName>
        <fullName evidence="5">Bifunctional ligase/repressor BirA</fullName>
    </recommendedName>
    <alternativeName>
        <fullName evidence="5">Biotin--[acetyl-CoA-carboxylase] ligase</fullName>
        <ecNumber evidence="5">6.3.4.15</ecNumber>
    </alternativeName>
    <alternativeName>
        <fullName evidence="5">Biotin--protein ligase</fullName>
    </alternativeName>
    <alternativeName>
        <fullName evidence="5">Biotin-[acetyl-CoA carboxylase] synthetase</fullName>
    </alternativeName>
</protein>
<dbReference type="Gene3D" id="1.10.10.10">
    <property type="entry name" value="Winged helix-like DNA-binding domain superfamily/Winged helix DNA-binding domain"/>
    <property type="match status" value="1"/>
</dbReference>
<comment type="catalytic activity">
    <reaction evidence="5">
        <text>biotin + L-lysyl-[protein] + ATP = N(6)-biotinyl-L-lysyl-[protein] + AMP + diphosphate + H(+)</text>
        <dbReference type="Rhea" id="RHEA:11756"/>
        <dbReference type="Rhea" id="RHEA-COMP:9752"/>
        <dbReference type="Rhea" id="RHEA-COMP:10505"/>
        <dbReference type="ChEBI" id="CHEBI:15378"/>
        <dbReference type="ChEBI" id="CHEBI:29969"/>
        <dbReference type="ChEBI" id="CHEBI:30616"/>
        <dbReference type="ChEBI" id="CHEBI:33019"/>
        <dbReference type="ChEBI" id="CHEBI:57586"/>
        <dbReference type="ChEBI" id="CHEBI:83144"/>
        <dbReference type="ChEBI" id="CHEBI:456215"/>
        <dbReference type="EC" id="6.3.4.15"/>
    </reaction>
</comment>
<dbReference type="Pfam" id="PF02237">
    <property type="entry name" value="BPL_C"/>
    <property type="match status" value="1"/>
</dbReference>
<dbReference type="GO" id="GO:0004077">
    <property type="term" value="F:biotin--[biotin carboxyl-carrier protein] ligase activity"/>
    <property type="evidence" value="ECO:0007669"/>
    <property type="project" value="UniProtKB-EC"/>
</dbReference>
<feature type="binding site" evidence="5">
    <location>
        <begin position="122"/>
        <end position="124"/>
    </location>
    <ligand>
        <name>biotin</name>
        <dbReference type="ChEBI" id="CHEBI:57586"/>
    </ligand>
</feature>
<dbReference type="InterPro" id="IPR036388">
    <property type="entry name" value="WH-like_DNA-bd_sf"/>
</dbReference>
<feature type="DNA-binding region" description="H-T-H motif" evidence="5">
    <location>
        <begin position="23"/>
        <end position="42"/>
    </location>
</feature>
<keyword evidence="3 5" id="KW-0067">ATP-binding</keyword>
<dbReference type="HAMAP" id="MF_00978">
    <property type="entry name" value="Bifunct_BirA"/>
    <property type="match status" value="1"/>
</dbReference>
<keyword evidence="8" id="KW-1185">Reference proteome</keyword>
<keyword evidence="4 5" id="KW-0092">Biotin</keyword>
<evidence type="ECO:0000256" key="4">
    <source>
        <dbReference type="ARBA" id="ARBA00023267"/>
    </source>
</evidence>
<keyword evidence="5" id="KW-0678">Repressor</keyword>
<feature type="binding site" evidence="5">
    <location>
        <position position="189"/>
    </location>
    <ligand>
        <name>biotin</name>
        <dbReference type="ChEBI" id="CHEBI:57586"/>
    </ligand>
</feature>
<dbReference type="RefSeq" id="WP_349204383.1">
    <property type="nucleotide sequence ID" value="NZ_JBBMFN010000006.1"/>
</dbReference>
<sequence length="327" mass="36419">MSSDIRKGLIEAFTNNPNQYLSGESLAELLGCSRTAIWKHIEALRQDGFILEAVRKKGYRIISSPEKIVPDNILFGLNTSYIGRNVHFEETVDSTQNIAQKLALEGAVEGTLVVAEEQIGGRGRLERKWQSPKYKGIWMSLILKPAIPIMKTPQLTLLIAVAVVQGIQDVTGVQADIKWPNDLLVNGKKLTGILTEMQADSDRVHSLIIGIGINVNQQLEDFEEELQSSATSIYLETKTSWDRAIIIQGIMKQIEKLYLLYLEKGFYPIKLLWESYSISLGQKVRANTLNGSIFGLAKGITDDGVLLLEDDQGEVHSIYSADILMET</sequence>
<dbReference type="EMBL" id="JBBMFN010000006">
    <property type="protein sequence ID" value="MEQ2464984.1"/>
    <property type="molecule type" value="Genomic_DNA"/>
</dbReference>
<dbReference type="Pfam" id="PF08279">
    <property type="entry name" value="HTH_11"/>
    <property type="match status" value="1"/>
</dbReference>
<dbReference type="Gene3D" id="3.30.930.10">
    <property type="entry name" value="Bira Bifunctional Protein, Domain 2"/>
    <property type="match status" value="1"/>
</dbReference>
<dbReference type="PANTHER" id="PTHR12835:SF5">
    <property type="entry name" value="BIOTIN--PROTEIN LIGASE"/>
    <property type="match status" value="1"/>
</dbReference>
<dbReference type="InterPro" id="IPR004143">
    <property type="entry name" value="BPL_LPL_catalytic"/>
</dbReference>
<dbReference type="InterPro" id="IPR004408">
    <property type="entry name" value="Biotin_CoA_COase_ligase"/>
</dbReference>
<evidence type="ECO:0000256" key="1">
    <source>
        <dbReference type="ARBA" id="ARBA00022598"/>
    </source>
</evidence>
<keyword evidence="2 5" id="KW-0547">Nucleotide-binding</keyword>
<comment type="function">
    <text evidence="5">Acts both as a biotin--[acetyl-CoA-carboxylase] ligase and a repressor.</text>
</comment>
<dbReference type="InterPro" id="IPR036390">
    <property type="entry name" value="WH_DNA-bd_sf"/>
</dbReference>
<evidence type="ECO:0000256" key="5">
    <source>
        <dbReference type="HAMAP-Rule" id="MF_00978"/>
    </source>
</evidence>
<dbReference type="InterPro" id="IPR013196">
    <property type="entry name" value="HTH_11"/>
</dbReference>
<dbReference type="Pfam" id="PF03099">
    <property type="entry name" value="BPL_LplA_LipB"/>
    <property type="match status" value="1"/>
</dbReference>
<dbReference type="EC" id="6.3.4.15" evidence="5"/>
<dbReference type="CDD" id="cd16442">
    <property type="entry name" value="BPL"/>
    <property type="match status" value="1"/>
</dbReference>
<feature type="domain" description="BPL/LPL catalytic" evidence="6">
    <location>
        <begin position="67"/>
        <end position="262"/>
    </location>
</feature>
<organism evidence="7 8">
    <name type="scientific">Niallia hominis</name>
    <dbReference type="NCBI Taxonomy" id="3133173"/>
    <lineage>
        <taxon>Bacteria</taxon>
        <taxon>Bacillati</taxon>
        <taxon>Bacillota</taxon>
        <taxon>Bacilli</taxon>
        <taxon>Bacillales</taxon>
        <taxon>Bacillaceae</taxon>
        <taxon>Niallia</taxon>
    </lineage>
</organism>
<feature type="binding site" evidence="5">
    <location>
        <position position="118"/>
    </location>
    <ligand>
        <name>biotin</name>
        <dbReference type="ChEBI" id="CHEBI:57586"/>
    </ligand>
</feature>
<dbReference type="InterPro" id="IPR045864">
    <property type="entry name" value="aa-tRNA-synth_II/BPL/LPL"/>
</dbReference>
<dbReference type="PANTHER" id="PTHR12835">
    <property type="entry name" value="BIOTIN PROTEIN LIGASE"/>
    <property type="match status" value="1"/>
</dbReference>